<dbReference type="RefSeq" id="WP_214420192.1">
    <property type="nucleotide sequence ID" value="NZ_CP075546.1"/>
</dbReference>
<sequence length="429" mass="50025">MFESIKKIFSKTSEKVSKSAISLEELPAWLDEKEADCISRRNAASTSSRERLLKLEQDLHQLLTEFGDESSDEPHHHKVEQVNRHALPQFCKKIESELEGDFSEDDEIFYREVAGLINGCFKAYRGPGRYLHHLYPDEVKVFKQTLDQMGHEMNRMTEVIRISRERLTHIAEMRDLLHERDALMEEDSRADAEEKKYEIRLSELRTELQKAESELEHLVASDLYASYLHLEDETEKLRQQIEKASETWESQIRIAIPVWKRAVKAFQEQAKPVDEKNMEDLIQQASSPRRDDDEMARLVSLTAKPLFTLFESGTVQAKNSFEKNLFTSADEYAKKFSEISTSLHTLSGELNNKRKELEKNPTLDQKNHIAQTIGEAQKRIDEMNQEEEKQKERLSSLNERKKTILEDLKKKFSEFTEEEMDLTLPGEDT</sequence>
<keyword evidence="1" id="KW-0175">Coiled coil</keyword>
<proteinExistence type="predicted"/>
<dbReference type="KEGG" id="mrtj:KHC33_02365"/>
<name>A0A8E7B1M1_9EURY</name>
<evidence type="ECO:0000313" key="2">
    <source>
        <dbReference type="EMBL" id="QVV89396.1"/>
    </source>
</evidence>
<organism evidence="2 3">
    <name type="scientific">Methanospirillum purgamenti</name>
    <dbReference type="NCBI Taxonomy" id="2834276"/>
    <lineage>
        <taxon>Archaea</taxon>
        <taxon>Methanobacteriati</taxon>
        <taxon>Methanobacteriota</taxon>
        <taxon>Stenosarchaea group</taxon>
        <taxon>Methanomicrobia</taxon>
        <taxon>Methanomicrobiales</taxon>
        <taxon>Methanospirillaceae</taxon>
        <taxon>Methanospirillum</taxon>
    </lineage>
</organism>
<gene>
    <name evidence="2" type="ORF">KHC33_02365</name>
</gene>
<protein>
    <submittedName>
        <fullName evidence="2">Uncharacterized protein</fullName>
    </submittedName>
</protein>
<keyword evidence="3" id="KW-1185">Reference proteome</keyword>
<accession>A0A8E7B1M1</accession>
<dbReference type="EMBL" id="CP075546">
    <property type="protein sequence ID" value="QVV89396.1"/>
    <property type="molecule type" value="Genomic_DNA"/>
</dbReference>
<reference evidence="2 3" key="1">
    <citation type="submission" date="2021-05" db="EMBL/GenBank/DDBJ databases">
        <title>A novel Methanospirillum isolate from a pyrite-forming mixed culture.</title>
        <authorList>
            <person name="Bunk B."/>
            <person name="Sproer C."/>
            <person name="Spring S."/>
            <person name="Pester M."/>
        </authorList>
    </citation>
    <scope>NUCLEOTIDE SEQUENCE [LARGE SCALE GENOMIC DNA]</scope>
    <source>
        <strain evidence="2 3">J.3.6.1-F.2.7.3</strain>
    </source>
</reference>
<feature type="coiled-coil region" evidence="1">
    <location>
        <begin position="194"/>
        <end position="247"/>
    </location>
</feature>
<evidence type="ECO:0000256" key="1">
    <source>
        <dbReference type="SAM" id="Coils"/>
    </source>
</evidence>
<evidence type="ECO:0000313" key="3">
    <source>
        <dbReference type="Proteomes" id="UP000680656"/>
    </source>
</evidence>
<dbReference type="GeneID" id="65095991"/>
<feature type="coiled-coil region" evidence="1">
    <location>
        <begin position="366"/>
        <end position="418"/>
    </location>
</feature>
<dbReference type="AlphaFoldDB" id="A0A8E7B1M1"/>
<dbReference type="Proteomes" id="UP000680656">
    <property type="component" value="Chromosome"/>
</dbReference>